<dbReference type="HAMAP" id="MF_00984">
    <property type="entry name" value="SSB"/>
    <property type="match status" value="1"/>
</dbReference>
<comment type="caution">
    <text evidence="3">The sequence shown here is derived from an EMBL/GenBank/DDBJ whole genome shotgun (WGS) entry which is preliminary data.</text>
</comment>
<organism evidence="3">
    <name type="scientific">bioreactor metagenome</name>
    <dbReference type="NCBI Taxonomy" id="1076179"/>
    <lineage>
        <taxon>unclassified sequences</taxon>
        <taxon>metagenomes</taxon>
        <taxon>ecological metagenomes</taxon>
    </lineage>
</organism>
<dbReference type="InterPro" id="IPR012340">
    <property type="entry name" value="NA-bd_OB-fold"/>
</dbReference>
<dbReference type="AlphaFoldDB" id="A0A644XUF1"/>
<dbReference type="Gene3D" id="2.40.50.140">
    <property type="entry name" value="Nucleic acid-binding proteins"/>
    <property type="match status" value="1"/>
</dbReference>
<dbReference type="PROSITE" id="PS50935">
    <property type="entry name" value="SSB"/>
    <property type="match status" value="1"/>
</dbReference>
<name>A0A644XUF1_9ZZZZ</name>
<dbReference type="SUPFAM" id="SSF50249">
    <property type="entry name" value="Nucleic acid-binding proteins"/>
    <property type="match status" value="1"/>
</dbReference>
<dbReference type="InterPro" id="IPR011344">
    <property type="entry name" value="ssDNA-bd"/>
</dbReference>
<dbReference type="InterPro" id="IPR000424">
    <property type="entry name" value="Primosome_PriB/ssb"/>
</dbReference>
<protein>
    <submittedName>
        <fullName evidence="3">Single-stranded DNA-binding protein</fullName>
    </submittedName>
</protein>
<dbReference type="NCBIfam" id="TIGR00621">
    <property type="entry name" value="ssb"/>
    <property type="match status" value="1"/>
</dbReference>
<dbReference type="EMBL" id="VSSQ01003253">
    <property type="protein sequence ID" value="MPM19840.1"/>
    <property type="molecule type" value="Genomic_DNA"/>
</dbReference>
<accession>A0A644XUF1</accession>
<dbReference type="PANTHER" id="PTHR10302:SF27">
    <property type="entry name" value="SINGLE-STRANDED DNA-BINDING PROTEIN"/>
    <property type="match status" value="1"/>
</dbReference>
<dbReference type="GO" id="GO:0003697">
    <property type="term" value="F:single-stranded DNA binding"/>
    <property type="evidence" value="ECO:0007669"/>
    <property type="project" value="InterPro"/>
</dbReference>
<gene>
    <name evidence="3" type="ORF">SDC9_66267</name>
</gene>
<feature type="compositionally biased region" description="Basic and acidic residues" evidence="2">
    <location>
        <begin position="163"/>
        <end position="173"/>
    </location>
</feature>
<dbReference type="Pfam" id="PF00436">
    <property type="entry name" value="SSB"/>
    <property type="match status" value="1"/>
</dbReference>
<dbReference type="GO" id="GO:0006260">
    <property type="term" value="P:DNA replication"/>
    <property type="evidence" value="ECO:0007669"/>
    <property type="project" value="InterPro"/>
</dbReference>
<feature type="compositionally biased region" description="Polar residues" evidence="2">
    <location>
        <begin position="120"/>
        <end position="153"/>
    </location>
</feature>
<dbReference type="GO" id="GO:0009295">
    <property type="term" value="C:nucleoid"/>
    <property type="evidence" value="ECO:0007669"/>
    <property type="project" value="TreeGrafter"/>
</dbReference>
<proteinExistence type="inferred from homology"/>
<dbReference type="PANTHER" id="PTHR10302">
    <property type="entry name" value="SINGLE-STRANDED DNA-BINDING PROTEIN"/>
    <property type="match status" value="1"/>
</dbReference>
<keyword evidence="1 3" id="KW-0238">DNA-binding</keyword>
<feature type="region of interest" description="Disordered" evidence="2">
    <location>
        <begin position="107"/>
        <end position="194"/>
    </location>
</feature>
<sequence>MANDLNVVALSGRLTRESELRYTNGGMAICRFSLAVNRRTKKGDNWEDEASFFECSMFGKSAESVNQFLEKGKQVNVVGELRQNRWEKDGQMQSRVEVIVNNLQLIGGSGQGREEGNGGTASTSRQTAAQPARSSYPSSSGKRNTEYAGQSGNARYGSAGPKPGRESYSKPQEENYGQQNLGGPEHFDDDQIPF</sequence>
<evidence type="ECO:0000256" key="2">
    <source>
        <dbReference type="SAM" id="MobiDB-lite"/>
    </source>
</evidence>
<dbReference type="CDD" id="cd04496">
    <property type="entry name" value="SSB_OBF"/>
    <property type="match status" value="1"/>
</dbReference>
<evidence type="ECO:0000256" key="1">
    <source>
        <dbReference type="ARBA" id="ARBA00023125"/>
    </source>
</evidence>
<reference evidence="3" key="1">
    <citation type="submission" date="2019-08" db="EMBL/GenBank/DDBJ databases">
        <authorList>
            <person name="Kucharzyk K."/>
            <person name="Murdoch R.W."/>
            <person name="Higgins S."/>
            <person name="Loffler F."/>
        </authorList>
    </citation>
    <scope>NUCLEOTIDE SEQUENCE</scope>
</reference>
<evidence type="ECO:0000313" key="3">
    <source>
        <dbReference type="EMBL" id="MPM19840.1"/>
    </source>
</evidence>